<dbReference type="AlphaFoldDB" id="S0KFA2"/>
<evidence type="ECO:0000259" key="3">
    <source>
        <dbReference type="SMART" id="SM01217"/>
    </source>
</evidence>
<dbReference type="OrthoDB" id="9805821at2"/>
<dbReference type="PANTHER" id="PTHR42715">
    <property type="entry name" value="BETA-GLUCOSIDASE"/>
    <property type="match status" value="1"/>
</dbReference>
<evidence type="ECO:0000313" key="5">
    <source>
        <dbReference type="Proteomes" id="UP000014113"/>
    </source>
</evidence>
<dbReference type="SUPFAM" id="SSF51445">
    <property type="entry name" value="(Trans)glycosidases"/>
    <property type="match status" value="1"/>
</dbReference>
<comment type="similarity">
    <text evidence="1">Belongs to the glycosyl hydrolase 3 family.</text>
</comment>
<organism evidence="4 5">
    <name type="scientific">Enterococcus columbae DSM 7374 = ATCC 51263</name>
    <dbReference type="NCBI Taxonomy" id="1121865"/>
    <lineage>
        <taxon>Bacteria</taxon>
        <taxon>Bacillati</taxon>
        <taxon>Bacillota</taxon>
        <taxon>Bacilli</taxon>
        <taxon>Lactobacillales</taxon>
        <taxon>Enterococcaceae</taxon>
        <taxon>Enterococcus</taxon>
    </lineage>
</organism>
<evidence type="ECO:0000313" key="4">
    <source>
        <dbReference type="EMBL" id="EOW80142.1"/>
    </source>
</evidence>
<protein>
    <recommendedName>
        <fullName evidence="3">Fibronectin type III-like domain-containing protein</fullName>
    </recommendedName>
</protein>
<evidence type="ECO:0000256" key="1">
    <source>
        <dbReference type="ARBA" id="ARBA00005336"/>
    </source>
</evidence>
<accession>S0KFA2</accession>
<sequence>MQYEAIIRQLSLEQKAALLSGKNTWETYDIAGLVPSMFLADGPHGLRKQLGASDHLGLNESVPATCFPTAATLANSWDESLIQQVGHALGQEALALDVQVVLGPGLNTKRNPRCGRNFEYYSEDPYLSGKLAAAMIRGIQSSTTIACPKHFAVNSQEYRRMASDSIVDERTLHEIYLTNFEIAVKEGKPKALMSSYNLINGTYANENAELLQKTLRDDWQFDGFVVSDWGGDNDHVSGVASGSHLAMPSLGREGIDELVTAVKQGRLAESVLDQRVDELLRVIFASSAVKEGATKETIDWQAHHQIARQAAQESIVLLKNDKQVLPLAAKTKVAIIGDFAKQPRYQGAGSSAVNAKQLETTTEILQQFDLEVIGFAQGYQRNGQQDEQLIQQACQLASQAEVAIVYAGLPEIFESEGLDRNNLKMPANQCQLIERLSQTTAKVVVVLSAGSSIEIPWFDQVEGILHGYLAGQAGASAMLSVITGQVNPSGKLNETYPLSAEQVPFNAQFPSKKRYSYYMEGPFVGYRYYDTVKSSVRFPFGFGLSYTQFAYENLTVADDGIRFTLRNIGDTAGAEIVQLYIGKKDSSLLRPAKELKGFKKVYLQPGQAQTVFIPFDEYSFRVFDATSHSWQVEAGDYQVYLGASVDDIRLSQTIQRAGSRLTTDLPAESIYHTLAFKQAHLADFEQLYGQKVPTGETKARVVLQATDIIADLQYAKSPLARLVFRILQKKLQQAEQKGKPDLNLLFIYNMPFRAIYKMTNGQCNQAMVEQILRMVNGQFFVGLTGLIKAWNQNRQLQKKA</sequence>
<name>S0KFA2_9ENTE</name>
<dbReference type="GO" id="GO:0005975">
    <property type="term" value="P:carbohydrate metabolic process"/>
    <property type="evidence" value="ECO:0007669"/>
    <property type="project" value="InterPro"/>
</dbReference>
<keyword evidence="2" id="KW-0378">Hydrolase</keyword>
<evidence type="ECO:0000256" key="2">
    <source>
        <dbReference type="ARBA" id="ARBA00022801"/>
    </source>
</evidence>
<feature type="domain" description="Fibronectin type III-like" evidence="3">
    <location>
        <begin position="575"/>
        <end position="645"/>
    </location>
</feature>
<dbReference type="Proteomes" id="UP000014113">
    <property type="component" value="Unassembled WGS sequence"/>
</dbReference>
<dbReference type="FunFam" id="2.60.40.10:FF:000495">
    <property type="entry name" value="Periplasmic beta-glucosidase"/>
    <property type="match status" value="1"/>
</dbReference>
<reference evidence="4 5" key="1">
    <citation type="submission" date="2013-03" db="EMBL/GenBank/DDBJ databases">
        <title>The Genome Sequence of Enterococcus columbae ATCC_51263 (PacBio/Illumina hybrid assembly).</title>
        <authorList>
            <consortium name="The Broad Institute Genomics Platform"/>
            <consortium name="The Broad Institute Genome Sequencing Center for Infectious Disease"/>
            <person name="Earl A."/>
            <person name="Russ C."/>
            <person name="Gilmore M."/>
            <person name="Surin D."/>
            <person name="Walker B."/>
            <person name="Young S."/>
            <person name="Zeng Q."/>
            <person name="Gargeya S."/>
            <person name="Fitzgerald M."/>
            <person name="Haas B."/>
            <person name="Abouelleil A."/>
            <person name="Allen A.W."/>
            <person name="Alvarado L."/>
            <person name="Arachchi H.M."/>
            <person name="Berlin A.M."/>
            <person name="Chapman S.B."/>
            <person name="Gainer-Dewar J."/>
            <person name="Goldberg J."/>
            <person name="Griggs A."/>
            <person name="Gujja S."/>
            <person name="Hansen M."/>
            <person name="Howarth C."/>
            <person name="Imamovic A."/>
            <person name="Ireland A."/>
            <person name="Larimer J."/>
            <person name="McCowan C."/>
            <person name="Murphy C."/>
            <person name="Pearson M."/>
            <person name="Poon T.W."/>
            <person name="Priest M."/>
            <person name="Roberts A."/>
            <person name="Saif S."/>
            <person name="Shea T."/>
            <person name="Sisk P."/>
            <person name="Sykes S."/>
            <person name="Wortman J."/>
            <person name="Nusbaum C."/>
            <person name="Birren B."/>
        </authorList>
    </citation>
    <scope>NUCLEOTIDE SEQUENCE [LARGE SCALE GENOMIC DNA]</scope>
    <source>
        <strain evidence="4 5">ATCC 51263</strain>
    </source>
</reference>
<dbReference type="Pfam" id="PF14310">
    <property type="entry name" value="Fn3-like"/>
    <property type="match status" value="1"/>
</dbReference>
<comment type="caution">
    <text evidence="4">The sequence shown here is derived from an EMBL/GenBank/DDBJ whole genome shotgun (WGS) entry which is preliminary data.</text>
</comment>
<dbReference type="InterPro" id="IPR036881">
    <property type="entry name" value="Glyco_hydro_3_C_sf"/>
</dbReference>
<dbReference type="PATRIC" id="fig|1121865.3.peg.1859"/>
<dbReference type="InterPro" id="IPR017853">
    <property type="entry name" value="GH"/>
</dbReference>
<dbReference type="PANTHER" id="PTHR42715:SF10">
    <property type="entry name" value="BETA-GLUCOSIDASE"/>
    <property type="match status" value="1"/>
</dbReference>
<dbReference type="GO" id="GO:0008422">
    <property type="term" value="F:beta-glucosidase activity"/>
    <property type="evidence" value="ECO:0007669"/>
    <property type="project" value="UniProtKB-ARBA"/>
</dbReference>
<dbReference type="InterPro" id="IPR050288">
    <property type="entry name" value="Cellulose_deg_GH3"/>
</dbReference>
<dbReference type="PRINTS" id="PR00133">
    <property type="entry name" value="GLHYDRLASE3"/>
</dbReference>
<dbReference type="SUPFAM" id="SSF52279">
    <property type="entry name" value="Beta-D-glucan exohydrolase, C-terminal domain"/>
    <property type="match status" value="1"/>
</dbReference>
<dbReference type="InterPro" id="IPR002772">
    <property type="entry name" value="Glyco_hydro_3_C"/>
</dbReference>
<dbReference type="InterPro" id="IPR026891">
    <property type="entry name" value="Fn3-like"/>
</dbReference>
<dbReference type="InterPro" id="IPR001764">
    <property type="entry name" value="Glyco_hydro_3_N"/>
</dbReference>
<dbReference type="STRING" id="1121865.OMW_01915"/>
<dbReference type="eggNOG" id="COG1472">
    <property type="taxonomic scope" value="Bacteria"/>
</dbReference>
<dbReference type="InterPro" id="IPR036962">
    <property type="entry name" value="Glyco_hydro_3_N_sf"/>
</dbReference>
<dbReference type="EMBL" id="ASWJ01000010">
    <property type="protein sequence ID" value="EOW80142.1"/>
    <property type="molecule type" value="Genomic_DNA"/>
</dbReference>
<dbReference type="Gene3D" id="3.40.50.1700">
    <property type="entry name" value="Glycoside hydrolase family 3 C-terminal domain"/>
    <property type="match status" value="2"/>
</dbReference>
<dbReference type="Gene3D" id="2.60.40.10">
    <property type="entry name" value="Immunoglobulins"/>
    <property type="match status" value="1"/>
</dbReference>
<gene>
    <name evidence="4" type="ORF">I568_02221</name>
</gene>
<dbReference type="Pfam" id="PF01915">
    <property type="entry name" value="Glyco_hydro_3_C"/>
    <property type="match status" value="1"/>
</dbReference>
<dbReference type="SMART" id="SM01217">
    <property type="entry name" value="Fn3_like"/>
    <property type="match status" value="1"/>
</dbReference>
<proteinExistence type="inferred from homology"/>
<dbReference type="Gene3D" id="3.20.20.300">
    <property type="entry name" value="Glycoside hydrolase, family 3, N-terminal domain"/>
    <property type="match status" value="2"/>
</dbReference>
<dbReference type="InterPro" id="IPR013783">
    <property type="entry name" value="Ig-like_fold"/>
</dbReference>
<keyword evidence="5" id="KW-1185">Reference proteome</keyword>
<dbReference type="RefSeq" id="WP_016184021.1">
    <property type="nucleotide sequence ID" value="NZ_JXKI01000027.1"/>
</dbReference>
<dbReference type="Pfam" id="PF00933">
    <property type="entry name" value="Glyco_hydro_3"/>
    <property type="match status" value="1"/>
</dbReference>